<evidence type="ECO:0000256" key="1">
    <source>
        <dbReference type="SAM" id="MobiDB-lite"/>
    </source>
</evidence>
<gene>
    <name evidence="2" type="ORF">JG687_00010069</name>
</gene>
<protein>
    <submittedName>
        <fullName evidence="2">Uncharacterized protein</fullName>
    </submittedName>
</protein>
<dbReference type="OrthoDB" id="112251at2759"/>
<reference evidence="2" key="1">
    <citation type="submission" date="2021-01" db="EMBL/GenBank/DDBJ databases">
        <title>Phytophthora aleatoria, a newly-described species from Pinus radiata is distinct from Phytophthora cactorum isolates based on comparative genomics.</title>
        <authorList>
            <person name="Mcdougal R."/>
            <person name="Panda P."/>
            <person name="Williams N."/>
            <person name="Studholme D.J."/>
        </authorList>
    </citation>
    <scope>NUCLEOTIDE SEQUENCE</scope>
    <source>
        <strain evidence="2">NZFS 3830</strain>
    </source>
</reference>
<sequence length="265" mass="29361">MSKLLCVCPGRDEGETVPTPASAEDQDQNSSQVSTQATAARFVLVPDDERIRPHPLSAVQRRQRQEYQAYESRVYNLTLDINELRQQIQHGECFKGDVLKLVWTLLDGLRSGAIGLTPSARGFFTSRSHISQDDPEASGGVHQYVMQQGRCPLTNRSFTITSIRILAMVNNTTPGETALEVRRVCGNDGGCVVEVFAKLSGQITRDTLIALFPQVLSDGVLVSRMIGQQIKFSSRLLLFFNNQRRLMQQVAQADLVAALSALRLE</sequence>
<feature type="region of interest" description="Disordered" evidence="1">
    <location>
        <begin position="9"/>
        <end position="35"/>
    </location>
</feature>
<accession>A0A8T1U852</accession>
<dbReference type="Proteomes" id="UP000688947">
    <property type="component" value="Unassembled WGS sequence"/>
</dbReference>
<name>A0A8T1U852_9STRA</name>
<dbReference type="AlphaFoldDB" id="A0A8T1U852"/>
<organism evidence="2 3">
    <name type="scientific">Phytophthora cactorum</name>
    <dbReference type="NCBI Taxonomy" id="29920"/>
    <lineage>
        <taxon>Eukaryota</taxon>
        <taxon>Sar</taxon>
        <taxon>Stramenopiles</taxon>
        <taxon>Oomycota</taxon>
        <taxon>Peronosporomycetes</taxon>
        <taxon>Peronosporales</taxon>
        <taxon>Peronosporaceae</taxon>
        <taxon>Phytophthora</taxon>
    </lineage>
</organism>
<evidence type="ECO:0000313" key="3">
    <source>
        <dbReference type="Proteomes" id="UP000688947"/>
    </source>
</evidence>
<dbReference type="EMBL" id="JAENGZ010000553">
    <property type="protein sequence ID" value="KAG6957307.1"/>
    <property type="molecule type" value="Genomic_DNA"/>
</dbReference>
<dbReference type="VEuPathDB" id="FungiDB:PC110_g7150"/>
<comment type="caution">
    <text evidence="2">The sequence shown here is derived from an EMBL/GenBank/DDBJ whole genome shotgun (WGS) entry which is preliminary data.</text>
</comment>
<proteinExistence type="predicted"/>
<evidence type="ECO:0000313" key="2">
    <source>
        <dbReference type="EMBL" id="KAG6957307.1"/>
    </source>
</evidence>